<dbReference type="PROSITE" id="PS01161">
    <property type="entry name" value="GLC_GALNAC_ISOMERASE"/>
    <property type="match status" value="1"/>
</dbReference>
<dbReference type="GO" id="GO:0005975">
    <property type="term" value="P:carbohydrate metabolic process"/>
    <property type="evidence" value="ECO:0007669"/>
    <property type="project" value="InterPro"/>
</dbReference>
<dbReference type="Proteomes" id="UP000186309">
    <property type="component" value="Chromosome"/>
</dbReference>
<name>A0A1U7CUT1_9BACT</name>
<dbReference type="Pfam" id="PF01182">
    <property type="entry name" value="Glucosamine_iso"/>
    <property type="match status" value="1"/>
</dbReference>
<dbReference type="InterPro" id="IPR018321">
    <property type="entry name" value="Glucosamine6P_isomerase_CS"/>
</dbReference>
<dbReference type="OrthoDB" id="9791139at2"/>
<dbReference type="InterPro" id="IPR006148">
    <property type="entry name" value="Glc/Gal-6P_isomerase"/>
</dbReference>
<dbReference type="EC" id="3.5.99.6" evidence="2"/>
<dbReference type="PANTHER" id="PTHR42892">
    <property type="entry name" value="GLUCOSAMINE-6-PHOSPHATE DEAMINASE-LIKE PROTEIN BT_0258-RELATED"/>
    <property type="match status" value="1"/>
</dbReference>
<dbReference type="PANTHER" id="PTHR42892:SF1">
    <property type="entry name" value="GLUCOSAMINE-6-PHOSPHATE ISOMERASE"/>
    <property type="match status" value="1"/>
</dbReference>
<reference evidence="3" key="1">
    <citation type="submission" date="2016-12" db="EMBL/GenBank/DDBJ databases">
        <title>Comparative genomics of four Isosphaeraceae planctomycetes: a common pool of plasmids and glycoside hydrolase genes.</title>
        <authorList>
            <person name="Ivanova A."/>
        </authorList>
    </citation>
    <scope>NUCLEOTIDE SEQUENCE [LARGE SCALE GENOMIC DNA]</scope>
    <source>
        <strain evidence="3">PX4</strain>
    </source>
</reference>
<dbReference type="InterPro" id="IPR004547">
    <property type="entry name" value="Glucosamine6P_isomerase"/>
</dbReference>
<dbReference type="STRING" id="1387353.BSF38_04261"/>
<dbReference type="EMBL" id="CP019082">
    <property type="protein sequence ID" value="APW62710.1"/>
    <property type="molecule type" value="Genomic_DNA"/>
</dbReference>
<proteinExistence type="predicted"/>
<dbReference type="InterPro" id="IPR052960">
    <property type="entry name" value="GlcN6P_deaminase-like"/>
</dbReference>
<dbReference type="Gene3D" id="3.40.50.1360">
    <property type="match status" value="1"/>
</dbReference>
<keyword evidence="2" id="KW-0378">Hydrolase</keyword>
<dbReference type="RefSeq" id="WP_076351253.1">
    <property type="nucleotide sequence ID" value="NZ_CP019082.1"/>
</dbReference>
<keyword evidence="3" id="KW-1185">Reference proteome</keyword>
<dbReference type="SUPFAM" id="SSF100950">
    <property type="entry name" value="NagB/RpiA/CoA transferase-like"/>
    <property type="match status" value="1"/>
</dbReference>
<dbReference type="CDD" id="cd01399">
    <property type="entry name" value="GlcN6P_deaminase"/>
    <property type="match status" value="1"/>
</dbReference>
<dbReference type="AlphaFoldDB" id="A0A1U7CUT1"/>
<accession>A0A1U7CUT1</accession>
<evidence type="ECO:0000313" key="3">
    <source>
        <dbReference type="Proteomes" id="UP000186309"/>
    </source>
</evidence>
<sequence>MSSAERTVQISGSTVIVCPNAEAASRVAAESIAATIDSALKSRGKAILGLATGATPEVVYANLAARHRAGGLSFQKVVTYNLDEYYPIQPIDPLSYRSYMHRHLFSRVDLPANQAHVLDGTVPEAFVREHTAEFDRWIEADGGLDLQLLGIGRNGHIGFNEPAEWSVAEAAAAPTRLVELHPVTRADAVREFGDAAKVIPRALTMGVKQILSARAIVMLATGPRKASIVAQALRGPVTTAVPASLLQTVADRVVWILDEPAAAELGS</sequence>
<gene>
    <name evidence="2" type="primary">nagB_2</name>
    <name evidence="2" type="ORF">BSF38_04261</name>
</gene>
<feature type="domain" description="Glucosamine/galactosamine-6-phosphate isomerase" evidence="1">
    <location>
        <begin position="20"/>
        <end position="255"/>
    </location>
</feature>
<dbReference type="GO" id="GO:0006044">
    <property type="term" value="P:N-acetylglucosamine metabolic process"/>
    <property type="evidence" value="ECO:0007669"/>
    <property type="project" value="InterPro"/>
</dbReference>
<organism evidence="2 3">
    <name type="scientific">Paludisphaera borealis</name>
    <dbReference type="NCBI Taxonomy" id="1387353"/>
    <lineage>
        <taxon>Bacteria</taxon>
        <taxon>Pseudomonadati</taxon>
        <taxon>Planctomycetota</taxon>
        <taxon>Planctomycetia</taxon>
        <taxon>Isosphaerales</taxon>
        <taxon>Isosphaeraceae</taxon>
        <taxon>Paludisphaera</taxon>
    </lineage>
</organism>
<evidence type="ECO:0000313" key="2">
    <source>
        <dbReference type="EMBL" id="APW62710.1"/>
    </source>
</evidence>
<dbReference type="KEGG" id="pbor:BSF38_04261"/>
<dbReference type="InterPro" id="IPR037171">
    <property type="entry name" value="NagB/RpiA_transferase-like"/>
</dbReference>
<protein>
    <submittedName>
        <fullName evidence="2">Glucosamine-6-phosphate deaminase 1</fullName>
        <ecNumber evidence="2">3.5.99.6</ecNumber>
    </submittedName>
</protein>
<dbReference type="GO" id="GO:0004342">
    <property type="term" value="F:glucosamine-6-phosphate deaminase activity"/>
    <property type="evidence" value="ECO:0007669"/>
    <property type="project" value="UniProtKB-EC"/>
</dbReference>
<evidence type="ECO:0000259" key="1">
    <source>
        <dbReference type="Pfam" id="PF01182"/>
    </source>
</evidence>